<dbReference type="InterPro" id="IPR003346">
    <property type="entry name" value="Transposase_20"/>
</dbReference>
<feature type="domain" description="Transposase IS116/IS110/IS902 C-terminal" evidence="1">
    <location>
        <begin position="37"/>
        <end position="119"/>
    </location>
</feature>
<dbReference type="EMBL" id="BNJG01000003">
    <property type="protein sequence ID" value="GHO58295.1"/>
    <property type="molecule type" value="Genomic_DNA"/>
</dbReference>
<organism evidence="2 3">
    <name type="scientific">Ktedonobacter robiniae</name>
    <dbReference type="NCBI Taxonomy" id="2778365"/>
    <lineage>
        <taxon>Bacteria</taxon>
        <taxon>Bacillati</taxon>
        <taxon>Chloroflexota</taxon>
        <taxon>Ktedonobacteria</taxon>
        <taxon>Ktedonobacterales</taxon>
        <taxon>Ktedonobacteraceae</taxon>
        <taxon>Ktedonobacter</taxon>
    </lineage>
</organism>
<accession>A0ABQ3V0Y6</accession>
<reference evidence="2 3" key="1">
    <citation type="journal article" date="2021" name="Int. J. Syst. Evol. Microbiol.">
        <title>Reticulibacter mediterranei gen. nov., sp. nov., within the new family Reticulibacteraceae fam. nov., and Ktedonospora formicarum gen. nov., sp. nov., Ktedonobacter robiniae sp. nov., Dictyobacter formicarum sp. nov. and Dictyobacter arantiisoli sp. nov., belonging to the class Ktedonobacteria.</title>
        <authorList>
            <person name="Yabe S."/>
            <person name="Zheng Y."/>
            <person name="Wang C.M."/>
            <person name="Sakai Y."/>
            <person name="Abe K."/>
            <person name="Yokota A."/>
            <person name="Donadio S."/>
            <person name="Cavaletti L."/>
            <person name="Monciardini P."/>
        </authorList>
    </citation>
    <scope>NUCLEOTIDE SEQUENCE [LARGE SCALE GENOMIC DNA]</scope>
    <source>
        <strain evidence="2 3">SOSP1-30</strain>
    </source>
</reference>
<gene>
    <name evidence="2" type="ORF">KSB_67700</name>
</gene>
<proteinExistence type="predicted"/>
<evidence type="ECO:0000313" key="2">
    <source>
        <dbReference type="EMBL" id="GHO58295.1"/>
    </source>
</evidence>
<dbReference type="PANTHER" id="PTHR33055:SF13">
    <property type="entry name" value="TRANSPOSASE"/>
    <property type="match status" value="1"/>
</dbReference>
<comment type="caution">
    <text evidence="2">The sequence shown here is derived from an EMBL/GenBank/DDBJ whole genome shotgun (WGS) entry which is preliminary data.</text>
</comment>
<name>A0ABQ3V0Y6_9CHLR</name>
<keyword evidence="3" id="KW-1185">Reference proteome</keyword>
<dbReference type="Pfam" id="PF02371">
    <property type="entry name" value="Transposase_20"/>
    <property type="match status" value="1"/>
</dbReference>
<protein>
    <recommendedName>
        <fullName evidence="1">Transposase IS116/IS110/IS902 C-terminal domain-containing protein</fullName>
    </recommendedName>
</protein>
<dbReference type="RefSeq" id="WP_201374620.1">
    <property type="nucleotide sequence ID" value="NZ_BNJG01000003.1"/>
</dbReference>
<evidence type="ECO:0000259" key="1">
    <source>
        <dbReference type="Pfam" id="PF02371"/>
    </source>
</evidence>
<dbReference type="InterPro" id="IPR047650">
    <property type="entry name" value="Transpos_IS110"/>
</dbReference>
<dbReference type="Proteomes" id="UP000654345">
    <property type="component" value="Unassembled WGS sequence"/>
</dbReference>
<sequence length="215" mass="23932">MQQDRRLLQTLQTLIGEADAQIHAFSIQDPWVKSMPLLLQLPGFAVLNAMTVLAAIGDIHRFPTARHVVSYAGLAASIHESGQTHRGGRMTKEGRRDLRAALVEAAWMAVEHHRDWKARFERLANRIGRQKAIVAIARKLLVALWHILTYEQADRHADAQVVSRKLLAWISRTGVTPGKHRAPGTRARLLQHYLQQLGLTTEADDGGSASFHPSG</sequence>
<evidence type="ECO:0000313" key="3">
    <source>
        <dbReference type="Proteomes" id="UP000654345"/>
    </source>
</evidence>
<dbReference type="PANTHER" id="PTHR33055">
    <property type="entry name" value="TRANSPOSASE FOR INSERTION SEQUENCE ELEMENT IS1111A"/>
    <property type="match status" value="1"/>
</dbReference>